<dbReference type="PANTHER" id="PTHR10682">
    <property type="entry name" value="POLY A POLYMERASE"/>
    <property type="match status" value="1"/>
</dbReference>
<evidence type="ECO:0000256" key="12">
    <source>
        <dbReference type="ARBA" id="ARBA00023242"/>
    </source>
</evidence>
<accession>A0A9P8PTX7</accession>
<evidence type="ECO:0000256" key="5">
    <source>
        <dbReference type="ARBA" id="ARBA00022679"/>
    </source>
</evidence>
<feature type="domain" description="Poly(A) polymerase central" evidence="19">
    <location>
        <begin position="207"/>
        <end position="351"/>
    </location>
</feature>
<feature type="domain" description="Poly(A) polymerase nucleotidyltransferase" evidence="20">
    <location>
        <begin position="9"/>
        <end position="202"/>
    </location>
</feature>
<dbReference type="GO" id="GO:0046872">
    <property type="term" value="F:metal ion binding"/>
    <property type="evidence" value="ECO:0007669"/>
    <property type="project" value="UniProtKB-KW"/>
</dbReference>
<keyword evidence="6 15" id="KW-0479">Metal-binding</keyword>
<dbReference type="Gene3D" id="3.30.460.10">
    <property type="entry name" value="Beta Polymerase, domain 2"/>
    <property type="match status" value="1"/>
</dbReference>
<dbReference type="FunFam" id="1.10.1410.10:FF:000001">
    <property type="entry name" value="Putative poly(A) polymerase gamma"/>
    <property type="match status" value="1"/>
</dbReference>
<keyword evidence="17" id="KW-0472">Membrane</keyword>
<feature type="binding site" evidence="15">
    <location>
        <position position="101"/>
    </location>
    <ligand>
        <name>Mg(2+)</name>
        <dbReference type="ChEBI" id="CHEBI:18420"/>
        <label>2</label>
        <note>catalytic</note>
    </ligand>
</feature>
<evidence type="ECO:0000256" key="13">
    <source>
        <dbReference type="PIRNR" id="PIRNR018425"/>
    </source>
</evidence>
<comment type="subcellular location">
    <subcellularLocation>
        <location evidence="2 13">Nucleus</location>
    </subcellularLocation>
</comment>
<feature type="transmembrane region" description="Helical" evidence="17">
    <location>
        <begin position="223"/>
        <end position="242"/>
    </location>
</feature>
<dbReference type="InterPro" id="IPR048840">
    <property type="entry name" value="PolA_pol_NTPase"/>
</dbReference>
<dbReference type="InterPro" id="IPR007010">
    <property type="entry name" value="PolA_pol_RNA-bd_dom"/>
</dbReference>
<name>A0A9P8PTX7_9ASCO</name>
<evidence type="ECO:0000259" key="20">
    <source>
        <dbReference type="Pfam" id="PF20750"/>
    </source>
</evidence>
<keyword evidence="11" id="KW-0464">Manganese</keyword>
<dbReference type="SUPFAM" id="SSF55003">
    <property type="entry name" value="PAP/Archaeal CCA-adding enzyme, C-terminal domain"/>
    <property type="match status" value="1"/>
</dbReference>
<dbReference type="FunFam" id="3.30.460.10:FF:000002">
    <property type="entry name" value="Poly(A) polymerase alpha, putative"/>
    <property type="match status" value="1"/>
</dbReference>
<comment type="similarity">
    <text evidence="3 13">Belongs to the poly(A) polymerase family.</text>
</comment>
<keyword evidence="12 13" id="KW-0539">Nucleus</keyword>
<dbReference type="SUPFAM" id="SSF81631">
    <property type="entry name" value="PAP/OAS1 substrate-binding domain"/>
    <property type="match status" value="1"/>
</dbReference>
<feature type="binding site" evidence="15">
    <location>
        <position position="155"/>
    </location>
    <ligand>
        <name>Mg(2+)</name>
        <dbReference type="ChEBI" id="CHEBI:18420"/>
        <label>2</label>
        <note>catalytic</note>
    </ligand>
</feature>
<dbReference type="GO" id="GO:0005634">
    <property type="term" value="C:nucleus"/>
    <property type="evidence" value="ECO:0007669"/>
    <property type="project" value="UniProtKB-SubCell"/>
</dbReference>
<dbReference type="InterPro" id="IPR043519">
    <property type="entry name" value="NT_sf"/>
</dbReference>
<dbReference type="InterPro" id="IPR014492">
    <property type="entry name" value="PolyA_polymerase"/>
</dbReference>
<dbReference type="GO" id="GO:0031123">
    <property type="term" value="P:RNA 3'-end processing"/>
    <property type="evidence" value="ECO:0007669"/>
    <property type="project" value="InterPro"/>
</dbReference>
<gene>
    <name evidence="21" type="ORF">WICMUC_001650</name>
</gene>
<dbReference type="Pfam" id="PF04926">
    <property type="entry name" value="PAP_RNA-bind"/>
    <property type="match status" value="1"/>
</dbReference>
<dbReference type="CDD" id="cd05402">
    <property type="entry name" value="NT_PAP_TUTase"/>
    <property type="match status" value="1"/>
</dbReference>
<feature type="binding site" evidence="15">
    <location>
        <position position="103"/>
    </location>
    <ligand>
        <name>Mg(2+)</name>
        <dbReference type="ChEBI" id="CHEBI:18420"/>
        <label>2</label>
        <note>catalytic</note>
    </ligand>
</feature>
<feature type="binding site" evidence="14">
    <location>
        <begin position="234"/>
        <end position="235"/>
    </location>
    <ligand>
        <name>ATP</name>
        <dbReference type="ChEBI" id="CHEBI:30616"/>
    </ligand>
</feature>
<organism evidence="21 22">
    <name type="scientific">Wickerhamomyces mucosus</name>
    <dbReference type="NCBI Taxonomy" id="1378264"/>
    <lineage>
        <taxon>Eukaryota</taxon>
        <taxon>Fungi</taxon>
        <taxon>Dikarya</taxon>
        <taxon>Ascomycota</taxon>
        <taxon>Saccharomycotina</taxon>
        <taxon>Saccharomycetes</taxon>
        <taxon>Phaffomycetales</taxon>
        <taxon>Wickerhamomycetaceae</taxon>
        <taxon>Wickerhamomyces</taxon>
    </lineage>
</organism>
<reference evidence="21" key="2">
    <citation type="submission" date="2021-01" db="EMBL/GenBank/DDBJ databases">
        <authorList>
            <person name="Schikora-Tamarit M.A."/>
        </authorList>
    </citation>
    <scope>NUCLEOTIDE SEQUENCE</scope>
    <source>
        <strain evidence="21">CBS6341</strain>
    </source>
</reference>
<dbReference type="Pfam" id="PF20750">
    <property type="entry name" value="PAP_NTPase"/>
    <property type="match status" value="1"/>
</dbReference>
<dbReference type="PIRSF" id="PIRSF018425">
    <property type="entry name" value="PolyA_polymerase"/>
    <property type="match status" value="1"/>
</dbReference>
<feature type="binding site" evidence="15">
    <location>
        <position position="103"/>
    </location>
    <ligand>
        <name>Mg(2+)</name>
        <dbReference type="ChEBI" id="CHEBI:18420"/>
        <label>1</label>
        <note>catalytic</note>
    </ligand>
</feature>
<evidence type="ECO:0000259" key="19">
    <source>
        <dbReference type="Pfam" id="PF04928"/>
    </source>
</evidence>
<evidence type="ECO:0000256" key="15">
    <source>
        <dbReference type="PIRSR" id="PIRSR018425-2"/>
    </source>
</evidence>
<feature type="compositionally biased region" description="Low complexity" evidence="16">
    <location>
        <begin position="551"/>
        <end position="567"/>
    </location>
</feature>
<dbReference type="GO" id="GO:0006397">
    <property type="term" value="P:mRNA processing"/>
    <property type="evidence" value="ECO:0007669"/>
    <property type="project" value="UniProtKB-KW"/>
</dbReference>
<dbReference type="FunFam" id="3.30.70.590:FF:000003">
    <property type="entry name" value="Poly(A) polymerase"/>
    <property type="match status" value="1"/>
</dbReference>
<keyword evidence="17" id="KW-1133">Transmembrane helix</keyword>
<dbReference type="Gene3D" id="3.30.70.590">
    <property type="entry name" value="Poly(A) polymerase predicted RNA binding domain"/>
    <property type="match status" value="1"/>
</dbReference>
<evidence type="ECO:0000256" key="3">
    <source>
        <dbReference type="ARBA" id="ARBA00010912"/>
    </source>
</evidence>
<evidence type="ECO:0000256" key="14">
    <source>
        <dbReference type="PIRSR" id="PIRSR018425-1"/>
    </source>
</evidence>
<comment type="caution">
    <text evidence="21">The sequence shown here is derived from an EMBL/GenBank/DDBJ whole genome shotgun (WGS) entry which is preliminary data.</text>
</comment>
<feature type="domain" description="Poly(A) polymerase RNA-binding" evidence="18">
    <location>
        <begin position="354"/>
        <end position="532"/>
    </location>
</feature>
<feature type="binding site" evidence="14">
    <location>
        <begin position="101"/>
        <end position="103"/>
    </location>
    <ligand>
        <name>ATP</name>
        <dbReference type="ChEBI" id="CHEBI:30616"/>
    </ligand>
</feature>
<dbReference type="EMBL" id="JAEUBF010000485">
    <property type="protein sequence ID" value="KAH3678221.1"/>
    <property type="molecule type" value="Genomic_DNA"/>
</dbReference>
<evidence type="ECO:0000256" key="9">
    <source>
        <dbReference type="ARBA" id="ARBA00022842"/>
    </source>
</evidence>
<evidence type="ECO:0000256" key="11">
    <source>
        <dbReference type="ARBA" id="ARBA00023211"/>
    </source>
</evidence>
<comment type="catalytic activity">
    <reaction evidence="13">
        <text>RNA(n) + ATP = RNA(n)-3'-adenine ribonucleotide + diphosphate</text>
        <dbReference type="Rhea" id="RHEA:11332"/>
        <dbReference type="Rhea" id="RHEA-COMP:14527"/>
        <dbReference type="Rhea" id="RHEA-COMP:17347"/>
        <dbReference type="ChEBI" id="CHEBI:30616"/>
        <dbReference type="ChEBI" id="CHEBI:33019"/>
        <dbReference type="ChEBI" id="CHEBI:140395"/>
        <dbReference type="ChEBI" id="CHEBI:173115"/>
        <dbReference type="EC" id="2.7.7.19"/>
    </reaction>
</comment>
<feature type="binding site" evidence="14">
    <location>
        <begin position="88"/>
        <end position="90"/>
    </location>
    <ligand>
        <name>ATP</name>
        <dbReference type="ChEBI" id="CHEBI:30616"/>
    </ligand>
</feature>
<proteinExistence type="inferred from homology"/>
<reference evidence="21" key="1">
    <citation type="journal article" date="2021" name="Open Biol.">
        <title>Shared evolutionary footprints suggest mitochondrial oxidative damage underlies multiple complex I losses in fungi.</title>
        <authorList>
            <person name="Schikora-Tamarit M.A."/>
            <person name="Marcet-Houben M."/>
            <person name="Nosek J."/>
            <person name="Gabaldon T."/>
        </authorList>
    </citation>
    <scope>NUCLEOTIDE SEQUENCE</scope>
    <source>
        <strain evidence="21">CBS6341</strain>
    </source>
</reference>
<feature type="region of interest" description="Disordered" evidence="16">
    <location>
        <begin position="533"/>
        <end position="567"/>
    </location>
</feature>
<evidence type="ECO:0000313" key="21">
    <source>
        <dbReference type="EMBL" id="KAH3678221.1"/>
    </source>
</evidence>
<keyword evidence="4 13" id="KW-0507">mRNA processing</keyword>
<dbReference type="PANTHER" id="PTHR10682:SF10">
    <property type="entry name" value="POLYNUCLEOTIDE ADENYLYLTRANSFERASE"/>
    <property type="match status" value="1"/>
</dbReference>
<evidence type="ECO:0000256" key="10">
    <source>
        <dbReference type="ARBA" id="ARBA00022884"/>
    </source>
</evidence>
<keyword evidence="22" id="KW-1185">Reference proteome</keyword>
<comment type="cofactor">
    <cofactor evidence="1">
        <name>Mn(2+)</name>
        <dbReference type="ChEBI" id="CHEBI:29035"/>
    </cofactor>
</comment>
<dbReference type="Pfam" id="PF04928">
    <property type="entry name" value="PAP_central"/>
    <property type="match status" value="1"/>
</dbReference>
<dbReference type="Gene3D" id="1.10.1410.10">
    <property type="match status" value="1"/>
</dbReference>
<feature type="binding site" evidence="14">
    <location>
        <position position="155"/>
    </location>
    <ligand>
        <name>ATP</name>
        <dbReference type="ChEBI" id="CHEBI:30616"/>
    </ligand>
</feature>
<feature type="binding site" evidence="15">
    <location>
        <position position="101"/>
    </location>
    <ligand>
        <name>Mg(2+)</name>
        <dbReference type="ChEBI" id="CHEBI:18420"/>
        <label>1</label>
        <note>catalytic</note>
    </ligand>
</feature>
<dbReference type="Proteomes" id="UP000769528">
    <property type="component" value="Unassembled WGS sequence"/>
</dbReference>
<keyword evidence="7 13" id="KW-0547">Nucleotide-binding</keyword>
<evidence type="ECO:0000256" key="2">
    <source>
        <dbReference type="ARBA" id="ARBA00004123"/>
    </source>
</evidence>
<evidence type="ECO:0000259" key="18">
    <source>
        <dbReference type="Pfam" id="PF04926"/>
    </source>
</evidence>
<evidence type="ECO:0000256" key="8">
    <source>
        <dbReference type="ARBA" id="ARBA00022840"/>
    </source>
</evidence>
<dbReference type="EC" id="2.7.7.19" evidence="13"/>
<dbReference type="InterPro" id="IPR011068">
    <property type="entry name" value="NuclTrfase_I-like_C"/>
</dbReference>
<comment type="function">
    <text evidence="13">Polymerase that creates the 3'-poly(A) tail of mRNA's.</text>
</comment>
<dbReference type="AlphaFoldDB" id="A0A9P8PTX7"/>
<dbReference type="OrthoDB" id="412748at2759"/>
<keyword evidence="5 13" id="KW-0808">Transferase</keyword>
<keyword evidence="10" id="KW-0694">RNA-binding</keyword>
<dbReference type="SUPFAM" id="SSF81301">
    <property type="entry name" value="Nucleotidyltransferase"/>
    <property type="match status" value="1"/>
</dbReference>
<keyword evidence="8 13" id="KW-0067">ATP-binding</keyword>
<evidence type="ECO:0000256" key="7">
    <source>
        <dbReference type="ARBA" id="ARBA00022741"/>
    </source>
</evidence>
<evidence type="ECO:0000256" key="4">
    <source>
        <dbReference type="ARBA" id="ARBA00022664"/>
    </source>
</evidence>
<evidence type="ECO:0000256" key="16">
    <source>
        <dbReference type="SAM" id="MobiDB-lite"/>
    </source>
</evidence>
<keyword evidence="17" id="KW-0812">Transmembrane</keyword>
<feature type="binding site" evidence="14">
    <location>
        <position position="216"/>
    </location>
    <ligand>
        <name>ATP</name>
        <dbReference type="ChEBI" id="CHEBI:30616"/>
    </ligand>
</feature>
<dbReference type="GO" id="GO:0005524">
    <property type="term" value="F:ATP binding"/>
    <property type="evidence" value="ECO:0007669"/>
    <property type="project" value="UniProtKB-UniRule"/>
</dbReference>
<evidence type="ECO:0000313" key="22">
    <source>
        <dbReference type="Proteomes" id="UP000769528"/>
    </source>
</evidence>
<comment type="cofactor">
    <cofactor evidence="15">
        <name>Mg(2+)</name>
        <dbReference type="ChEBI" id="CHEBI:18420"/>
    </cofactor>
    <text evidence="15">Binds 2 magnesium ions. Also active with manganese.</text>
</comment>
<dbReference type="GO" id="GO:0003723">
    <property type="term" value="F:RNA binding"/>
    <property type="evidence" value="ECO:0007669"/>
    <property type="project" value="UniProtKB-UniRule"/>
</dbReference>
<dbReference type="GO" id="GO:1990817">
    <property type="term" value="F:poly(A) RNA polymerase activity"/>
    <property type="evidence" value="ECO:0007669"/>
    <property type="project" value="UniProtKB-UniRule"/>
</dbReference>
<keyword evidence="9 15" id="KW-0460">Magnesium</keyword>
<feature type="binding site" evidence="14">
    <location>
        <position position="225"/>
    </location>
    <ligand>
        <name>ATP</name>
        <dbReference type="ChEBI" id="CHEBI:30616"/>
    </ligand>
</feature>
<evidence type="ECO:0000256" key="6">
    <source>
        <dbReference type="ARBA" id="ARBA00022723"/>
    </source>
</evidence>
<evidence type="ECO:0000256" key="17">
    <source>
        <dbReference type="SAM" id="Phobius"/>
    </source>
</evidence>
<sequence>MSGHRQQWGVTEPISIDGPTQMENVLNDQLIQELKRQKSFESEEETKKRVVVLQTLQEIAQKFVYTVSKNKNMSDGMAKDAGGKIFTFGSYRLGVYGPGSDIDTLVVVPKHVTRDDFFTVFDEILRSRPELDEIASVPDAFVPIIKIKFSGISIDLICAKLDIPQVPLDLTLTDKNLLRNIDERDLRALNGTRVTDEILKLVPKPIVFKIALRAIKMWAQRRAIYANVFGFPGGVAWAMLVARVCQLYPNAISAVIVSKFFQILTQWQWPQPVLLKPIEDGPLQVRVWNPKIYPQDRQHRMPVITPAYPSMCATHNITQSTQKVIMSELHRGLEIMNDINKNNKTWNEFFIKHDFFHKYKFYLTIIGITRGDDEQHLKWSGLIESKLRLLVQKLENFSGINLAHPYVKDFQKTYLYKTDEERNEIENNFGNLKNEEVLKKYIELTDENRDQYKDSEEYKQVHLTALYIGLDITVNNEDKKFDIHVPCNEFFHICRNFKEYEDASVFQIKINHVKLYDLPSYCYDEDEVRPVKTKKRKNNIGTKEKGKRPRSTNTTPSGTPTTSTISI</sequence>
<evidence type="ECO:0000256" key="1">
    <source>
        <dbReference type="ARBA" id="ARBA00001936"/>
    </source>
</evidence>
<protein>
    <recommendedName>
        <fullName evidence="13">Poly(A) polymerase</fullName>
        <ecNumber evidence="13">2.7.7.19</ecNumber>
    </recommendedName>
</protein>
<dbReference type="InterPro" id="IPR007012">
    <property type="entry name" value="PolA_pol_cen_dom"/>
</dbReference>